<accession>A0A9X2L998</accession>
<dbReference type="EMBL" id="JANIBC010000005">
    <property type="protein sequence ID" value="MCQ8185419.1"/>
    <property type="molecule type" value="Genomic_DNA"/>
</dbReference>
<dbReference type="PANTHER" id="PTHR33986:SF15">
    <property type="entry name" value="MITOCHONDRIAL FISSION PROTEIN ELM1"/>
    <property type="match status" value="1"/>
</dbReference>
<dbReference type="RefSeq" id="WP_256619306.1">
    <property type="nucleotide sequence ID" value="NZ_JANIBC010000005.1"/>
</dbReference>
<dbReference type="Pfam" id="PF06258">
    <property type="entry name" value="Mito_fiss_Elm1"/>
    <property type="match status" value="1"/>
</dbReference>
<keyword evidence="2" id="KW-1185">Reference proteome</keyword>
<protein>
    <submittedName>
        <fullName evidence="1">Mitochondrial fission ELM1 family protein</fullName>
    </submittedName>
</protein>
<gene>
    <name evidence="1" type="ORF">NOG11_08430</name>
</gene>
<comment type="caution">
    <text evidence="1">The sequence shown here is derived from an EMBL/GenBank/DDBJ whole genome shotgun (WGS) entry which is preliminary data.</text>
</comment>
<organism evidence="1 2">
    <name type="scientific">Parvularcula maris</name>
    <dbReference type="NCBI Taxonomy" id="2965077"/>
    <lineage>
        <taxon>Bacteria</taxon>
        <taxon>Pseudomonadati</taxon>
        <taxon>Pseudomonadota</taxon>
        <taxon>Alphaproteobacteria</taxon>
        <taxon>Parvularculales</taxon>
        <taxon>Parvularculaceae</taxon>
        <taxon>Parvularcula</taxon>
    </lineage>
</organism>
<evidence type="ECO:0000313" key="1">
    <source>
        <dbReference type="EMBL" id="MCQ8185419.1"/>
    </source>
</evidence>
<dbReference type="Proteomes" id="UP001142610">
    <property type="component" value="Unassembled WGS sequence"/>
</dbReference>
<evidence type="ECO:0000313" key="2">
    <source>
        <dbReference type="Proteomes" id="UP001142610"/>
    </source>
</evidence>
<dbReference type="InterPro" id="IPR009367">
    <property type="entry name" value="Elm1-like"/>
</dbReference>
<dbReference type="AlphaFoldDB" id="A0A9X2L998"/>
<name>A0A9X2L998_9PROT</name>
<sequence>MRSRHSLRFGSGLGAETRRRNVSMTERRRIVIWAVSDGRAGLENQVLGLAEAVQRKTPASIVTKRIAVDARAEKLPRALWGDPFSRLTPESDKLQAPWPDLLIGCGRRIVPFTRALKQHCFTVQTQDPKAKPGDFGMVVPPAHDQLRGTNVLPIQGSPNRLSKERLNLEAQLLSLSLPRDIQFKNPYAAVMIGGPSRDYRWNAEAEDKILSSIAAVIQRGHFVLATVSRRTPASFATRLKNAFKPSKLWLWDGEPVGPVDNPYFGMLGMADRVLVTEESANMITEAAFTGAPVHLLPLPGGGAKWQRFHESLESRGVLRPKADFSEEWTYPPLRETDRVAEELVKKLVARGIIEAGI</sequence>
<reference evidence="1" key="1">
    <citation type="submission" date="2022-07" db="EMBL/GenBank/DDBJ databases">
        <title>Parvularcula maris sp. nov., an algicidal bacterium isolated from seawater.</title>
        <authorList>
            <person name="Li F."/>
        </authorList>
    </citation>
    <scope>NUCLEOTIDE SEQUENCE</scope>
    <source>
        <strain evidence="1">BGMRC 0090</strain>
    </source>
</reference>
<proteinExistence type="predicted"/>
<dbReference type="PANTHER" id="PTHR33986">
    <property type="entry name" value="OS02G0535700 PROTEIN"/>
    <property type="match status" value="1"/>
</dbReference>